<dbReference type="Gramene" id="A09p33010.2_BraZ1">
    <property type="protein sequence ID" value="A09p33010.2_BraZ1.CDS"/>
    <property type="gene ID" value="A09g33010.2_BraZ1"/>
</dbReference>
<feature type="domain" description="GRF-type" evidence="6">
    <location>
        <begin position="27"/>
        <end position="72"/>
    </location>
</feature>
<keyword evidence="5" id="KW-1133">Transmembrane helix</keyword>
<dbReference type="AlphaFoldDB" id="A0A8D9CT90"/>
<evidence type="ECO:0000256" key="2">
    <source>
        <dbReference type="ARBA" id="ARBA00022771"/>
    </source>
</evidence>
<keyword evidence="5" id="KW-0472">Membrane</keyword>
<accession>A0A8D9CT90</accession>
<name>A0A8D9CT90_BRACM</name>
<evidence type="ECO:0000259" key="6">
    <source>
        <dbReference type="PROSITE" id="PS51999"/>
    </source>
</evidence>
<proteinExistence type="predicted"/>
<dbReference type="PANTHER" id="PTHR33248">
    <property type="entry name" value="ZINC ION-BINDING PROTEIN"/>
    <property type="match status" value="1"/>
</dbReference>
<evidence type="ECO:0000256" key="1">
    <source>
        <dbReference type="ARBA" id="ARBA00022723"/>
    </source>
</evidence>
<evidence type="ECO:0000256" key="4">
    <source>
        <dbReference type="PROSITE-ProRule" id="PRU01343"/>
    </source>
</evidence>
<evidence type="ECO:0000256" key="5">
    <source>
        <dbReference type="SAM" id="Phobius"/>
    </source>
</evidence>
<keyword evidence="5" id="KW-0812">Transmembrane</keyword>
<dbReference type="InterPro" id="IPR010666">
    <property type="entry name" value="Znf_GRF"/>
</dbReference>
<dbReference type="PROSITE" id="PS51999">
    <property type="entry name" value="ZF_GRF"/>
    <property type="match status" value="1"/>
</dbReference>
<evidence type="ECO:0000313" key="8">
    <source>
        <dbReference type="Proteomes" id="UP000694005"/>
    </source>
</evidence>
<organism evidence="7 8">
    <name type="scientific">Brassica campestris</name>
    <name type="common">Field mustard</name>
    <dbReference type="NCBI Taxonomy" id="3711"/>
    <lineage>
        <taxon>Eukaryota</taxon>
        <taxon>Viridiplantae</taxon>
        <taxon>Streptophyta</taxon>
        <taxon>Embryophyta</taxon>
        <taxon>Tracheophyta</taxon>
        <taxon>Spermatophyta</taxon>
        <taxon>Magnoliopsida</taxon>
        <taxon>eudicotyledons</taxon>
        <taxon>Gunneridae</taxon>
        <taxon>Pentapetalae</taxon>
        <taxon>rosids</taxon>
        <taxon>malvids</taxon>
        <taxon>Brassicales</taxon>
        <taxon>Brassicaceae</taxon>
        <taxon>Brassiceae</taxon>
        <taxon>Brassica</taxon>
    </lineage>
</organism>
<keyword evidence="2 4" id="KW-0863">Zinc-finger</keyword>
<reference evidence="7 8" key="1">
    <citation type="submission" date="2021-07" db="EMBL/GenBank/DDBJ databases">
        <authorList>
            <consortium name="Genoscope - CEA"/>
            <person name="William W."/>
        </authorList>
    </citation>
    <scope>NUCLEOTIDE SEQUENCE [LARGE SCALE GENOMIC DNA]</scope>
</reference>
<evidence type="ECO:0000313" key="7">
    <source>
        <dbReference type="EMBL" id="CAG7862834.1"/>
    </source>
</evidence>
<sequence length="165" mass="18687">MSNESGNSSGTSAGRARGRIVGVPKRCWCGELVVSLMSKSTANPYRRYYRCAFAAEKRLSNDNHTYKWVDEALVDEAEALKIQLGRLEQTIVHERAEEERKKFAEFEMKLEIMLHSRFINPSHYFFLNFIVIALSSIFTIESTSGASTSGLSTGIQELQLRDSRL</sequence>
<dbReference type="GO" id="GO:0008270">
    <property type="term" value="F:zinc ion binding"/>
    <property type="evidence" value="ECO:0007669"/>
    <property type="project" value="UniProtKB-KW"/>
</dbReference>
<feature type="transmembrane region" description="Helical" evidence="5">
    <location>
        <begin position="123"/>
        <end position="140"/>
    </location>
</feature>
<keyword evidence="3" id="KW-0862">Zinc</keyword>
<dbReference type="EMBL" id="LS974625">
    <property type="protein sequence ID" value="CAG7862834.1"/>
    <property type="molecule type" value="Genomic_DNA"/>
</dbReference>
<gene>
    <name evidence="7" type="ORF">BRAPAZ1V2_A09P33010.2</name>
</gene>
<keyword evidence="1" id="KW-0479">Metal-binding</keyword>
<dbReference type="Proteomes" id="UP000694005">
    <property type="component" value="Chromosome A09"/>
</dbReference>
<protein>
    <recommendedName>
        <fullName evidence="6">GRF-type domain-containing protein</fullName>
    </recommendedName>
</protein>
<evidence type="ECO:0000256" key="3">
    <source>
        <dbReference type="ARBA" id="ARBA00022833"/>
    </source>
</evidence>